<dbReference type="KEGG" id="smon:AWR27_12370"/>
<gene>
    <name evidence="2" type="ORF">AWR27_12370</name>
</gene>
<reference evidence="2 3" key="1">
    <citation type="submission" date="2016-01" db="EMBL/GenBank/DDBJ databases">
        <authorList>
            <person name="Oliw E.H."/>
        </authorList>
    </citation>
    <scope>NUCLEOTIDE SEQUENCE [LARGE SCALE GENOMIC DNA]</scope>
    <source>
        <strain evidence="2 3">DY10</strain>
    </source>
</reference>
<dbReference type="OrthoDB" id="712820at2"/>
<dbReference type="AlphaFoldDB" id="A0A1P9WXK8"/>
<keyword evidence="1" id="KW-0472">Membrane</keyword>
<name>A0A1P9WXK8_9BACT</name>
<proteinExistence type="predicted"/>
<evidence type="ECO:0000313" key="2">
    <source>
        <dbReference type="EMBL" id="AQG80048.1"/>
    </source>
</evidence>
<sequence>MSSMKIQEMSNEALLKRKKITEVATATLAGLLTVLLIAALFLCFTKELSIGLSLVIIPLALSPILYININDVRIVKRELQNRNQVL</sequence>
<protein>
    <recommendedName>
        <fullName evidence="4">Redox-active disulfide protein 2</fullName>
    </recommendedName>
</protein>
<evidence type="ECO:0000256" key="1">
    <source>
        <dbReference type="SAM" id="Phobius"/>
    </source>
</evidence>
<feature type="transmembrane region" description="Helical" evidence="1">
    <location>
        <begin position="20"/>
        <end position="42"/>
    </location>
</feature>
<keyword evidence="3" id="KW-1185">Reference proteome</keyword>
<dbReference type="Proteomes" id="UP000187941">
    <property type="component" value="Chromosome"/>
</dbReference>
<evidence type="ECO:0008006" key="4">
    <source>
        <dbReference type="Google" id="ProtNLM"/>
    </source>
</evidence>
<feature type="transmembrane region" description="Helical" evidence="1">
    <location>
        <begin position="48"/>
        <end position="69"/>
    </location>
</feature>
<evidence type="ECO:0000313" key="3">
    <source>
        <dbReference type="Proteomes" id="UP000187941"/>
    </source>
</evidence>
<keyword evidence="1" id="KW-1133">Transmembrane helix</keyword>
<accession>A0A1P9WXK8</accession>
<dbReference type="EMBL" id="CP014263">
    <property type="protein sequence ID" value="AQG80048.1"/>
    <property type="molecule type" value="Genomic_DNA"/>
</dbReference>
<keyword evidence="1" id="KW-0812">Transmembrane</keyword>
<organism evidence="2 3">
    <name type="scientific">Spirosoma montaniterrae</name>
    <dbReference type="NCBI Taxonomy" id="1178516"/>
    <lineage>
        <taxon>Bacteria</taxon>
        <taxon>Pseudomonadati</taxon>
        <taxon>Bacteroidota</taxon>
        <taxon>Cytophagia</taxon>
        <taxon>Cytophagales</taxon>
        <taxon>Cytophagaceae</taxon>
        <taxon>Spirosoma</taxon>
    </lineage>
</organism>